<comment type="caution">
    <text evidence="1">The sequence shown here is derived from an EMBL/GenBank/DDBJ whole genome shotgun (WGS) entry which is preliminary data.</text>
</comment>
<dbReference type="EMBL" id="CM046396">
    <property type="protein sequence ID" value="KAI8537623.1"/>
    <property type="molecule type" value="Genomic_DNA"/>
</dbReference>
<proteinExistence type="predicted"/>
<sequence length="133" mass="14738">MSGLSFVDQVCAAFLIFLPLWCNLWQDYVQDAPHVGSYQDMLVGMQMGKHCMSAQHQKSNNIANNNSEGKIAQLVECADEPCSTMTYKPLRNHGSGEMSPFFLLSETCTPYAGFFVTSPVFIFQCNPSPMAVP</sequence>
<evidence type="ECO:0000313" key="1">
    <source>
        <dbReference type="EMBL" id="KAI8537623.1"/>
    </source>
</evidence>
<organism evidence="1 2">
    <name type="scientific">Rhododendron molle</name>
    <name type="common">Chinese azalea</name>
    <name type="synonym">Azalea mollis</name>
    <dbReference type="NCBI Taxonomy" id="49168"/>
    <lineage>
        <taxon>Eukaryota</taxon>
        <taxon>Viridiplantae</taxon>
        <taxon>Streptophyta</taxon>
        <taxon>Embryophyta</taxon>
        <taxon>Tracheophyta</taxon>
        <taxon>Spermatophyta</taxon>
        <taxon>Magnoliopsida</taxon>
        <taxon>eudicotyledons</taxon>
        <taxon>Gunneridae</taxon>
        <taxon>Pentapetalae</taxon>
        <taxon>asterids</taxon>
        <taxon>Ericales</taxon>
        <taxon>Ericaceae</taxon>
        <taxon>Ericoideae</taxon>
        <taxon>Rhodoreae</taxon>
        <taxon>Rhododendron</taxon>
    </lineage>
</organism>
<reference evidence="1" key="1">
    <citation type="submission" date="2022-02" db="EMBL/GenBank/DDBJ databases">
        <title>Plant Genome Project.</title>
        <authorList>
            <person name="Zhang R.-G."/>
        </authorList>
    </citation>
    <scope>NUCLEOTIDE SEQUENCE</scope>
    <source>
        <strain evidence="1">AT1</strain>
    </source>
</reference>
<name>A0ACC0MB38_RHOML</name>
<evidence type="ECO:0000313" key="2">
    <source>
        <dbReference type="Proteomes" id="UP001062846"/>
    </source>
</evidence>
<gene>
    <name evidence="1" type="ORF">RHMOL_Rhmol09G0038400</name>
</gene>
<keyword evidence="2" id="KW-1185">Reference proteome</keyword>
<protein>
    <submittedName>
        <fullName evidence="1">Uncharacterized protein</fullName>
    </submittedName>
</protein>
<accession>A0ACC0MB38</accession>
<dbReference type="Proteomes" id="UP001062846">
    <property type="component" value="Chromosome 9"/>
</dbReference>